<comment type="catalytic activity">
    <reaction evidence="9">
        <text>S-hydroxy-S-oxy-L-cysteinyl-[peroxiredoxin] + [protein]-dithiol + ATP = S-hydroxy-L-cysteinyl-[peroxiredoxin] + [protein]-disulfide + ADP + phosphate</text>
        <dbReference type="Rhea" id="RHEA:17545"/>
        <dbReference type="Rhea" id="RHEA-COMP:10593"/>
        <dbReference type="Rhea" id="RHEA-COMP:10594"/>
        <dbReference type="Rhea" id="RHEA-COMP:13681"/>
        <dbReference type="Rhea" id="RHEA-COMP:17976"/>
        <dbReference type="ChEBI" id="CHEBI:29950"/>
        <dbReference type="ChEBI" id="CHEBI:30616"/>
        <dbReference type="ChEBI" id="CHEBI:43474"/>
        <dbReference type="ChEBI" id="CHEBI:50058"/>
        <dbReference type="ChEBI" id="CHEBI:61973"/>
        <dbReference type="ChEBI" id="CHEBI:61974"/>
        <dbReference type="ChEBI" id="CHEBI:456216"/>
        <dbReference type="EC" id="1.8.98.2"/>
    </reaction>
</comment>
<keyword evidence="15" id="KW-1185">Reference proteome</keyword>
<dbReference type="CDD" id="cd16395">
    <property type="entry name" value="Srx"/>
    <property type="match status" value="1"/>
</dbReference>
<dbReference type="AlphaFoldDB" id="A0A8B9USD1"/>
<dbReference type="FunFam" id="3.90.1530.10:FF:000001">
    <property type="entry name" value="Sulfiredoxin"/>
    <property type="match status" value="1"/>
</dbReference>
<evidence type="ECO:0000256" key="12">
    <source>
        <dbReference type="SAM" id="MobiDB-lite"/>
    </source>
</evidence>
<dbReference type="SUPFAM" id="SSF110849">
    <property type="entry name" value="ParB/Sulfiredoxin"/>
    <property type="match status" value="1"/>
</dbReference>
<dbReference type="EC" id="1.8.98.2" evidence="2"/>
<dbReference type="Ensembl" id="ENSAZOT00000014866.1">
    <property type="protein sequence ID" value="ENSAZOP00000013829.1"/>
    <property type="gene ID" value="ENSAZOG00000008870.1"/>
</dbReference>
<dbReference type="PANTHER" id="PTHR21348:SF2">
    <property type="entry name" value="SULFIREDOXIN-1"/>
    <property type="match status" value="1"/>
</dbReference>
<keyword evidence="6" id="KW-0049">Antioxidant</keyword>
<evidence type="ECO:0000256" key="2">
    <source>
        <dbReference type="ARBA" id="ARBA00013055"/>
    </source>
</evidence>
<reference evidence="14" key="2">
    <citation type="submission" date="2025-09" db="UniProtKB">
        <authorList>
            <consortium name="Ensembl"/>
        </authorList>
    </citation>
    <scope>IDENTIFICATION</scope>
</reference>
<dbReference type="Gene3D" id="3.90.1530.10">
    <property type="entry name" value="Conserved hypothetical protein from pyrococcus furiosus pfu- 392566-001, ParB domain"/>
    <property type="match status" value="1"/>
</dbReference>
<dbReference type="GO" id="GO:0005524">
    <property type="term" value="F:ATP binding"/>
    <property type="evidence" value="ECO:0007669"/>
    <property type="project" value="UniProtKB-KW"/>
</dbReference>
<evidence type="ECO:0000259" key="13">
    <source>
        <dbReference type="SMART" id="SM00470"/>
    </source>
</evidence>
<dbReference type="SMART" id="SM00470">
    <property type="entry name" value="ParB"/>
    <property type="match status" value="1"/>
</dbReference>
<evidence type="ECO:0000256" key="8">
    <source>
        <dbReference type="ARBA" id="ARBA00023157"/>
    </source>
</evidence>
<keyword evidence="5" id="KW-0067">ATP-binding</keyword>
<dbReference type="Pfam" id="PF02195">
    <property type="entry name" value="ParB_N"/>
    <property type="match status" value="1"/>
</dbReference>
<comment type="similarity">
    <text evidence="1">Belongs to the sulfiredoxin family.</text>
</comment>
<evidence type="ECO:0000256" key="9">
    <source>
        <dbReference type="ARBA" id="ARBA00047514"/>
    </source>
</evidence>
<dbReference type="InterPro" id="IPR003115">
    <property type="entry name" value="ParB_N"/>
</dbReference>
<feature type="domain" description="ParB-like N-terminal" evidence="13">
    <location>
        <begin position="33"/>
        <end position="125"/>
    </location>
</feature>
<evidence type="ECO:0000313" key="15">
    <source>
        <dbReference type="Proteomes" id="UP000694549"/>
    </source>
</evidence>
<evidence type="ECO:0000256" key="1">
    <source>
        <dbReference type="ARBA" id="ARBA00009609"/>
    </source>
</evidence>
<evidence type="ECO:0000256" key="11">
    <source>
        <dbReference type="ARBA" id="ARBA00068541"/>
    </source>
</evidence>
<evidence type="ECO:0000313" key="14">
    <source>
        <dbReference type="Ensembl" id="ENSAZOP00000013829.1"/>
    </source>
</evidence>
<evidence type="ECO:0000256" key="3">
    <source>
        <dbReference type="ARBA" id="ARBA00022481"/>
    </source>
</evidence>
<feature type="compositionally biased region" description="Polar residues" evidence="12">
    <location>
        <begin position="153"/>
        <end position="167"/>
    </location>
</feature>
<keyword evidence="4" id="KW-0547">Nucleotide-binding</keyword>
<evidence type="ECO:0000256" key="5">
    <source>
        <dbReference type="ARBA" id="ARBA00022840"/>
    </source>
</evidence>
<reference evidence="14" key="1">
    <citation type="submission" date="2025-08" db="UniProtKB">
        <authorList>
            <consortium name="Ensembl"/>
        </authorList>
    </citation>
    <scope>IDENTIFICATION</scope>
</reference>
<sequence length="250" mass="26496">PPVAASYLGPRAATAPPAPTGPRYLRGHIAAVHNVPMGVLIRPLPSVLDPGKVRSLVETLQEDPERVPPIDVLWVKGSQGGDYFYSFGGCHRYAAHRELNRDTIPAKIIPTTLSDLLPVGRTGGGPGSGGRPAGGGVVLREWGRVGRNRDSSETGQIRNGTTPSQDLTKPGPHQTRTSPNQDLTKPGPHQIGASPNQDLTKPGPHQTRTSPNLGITKPRSSPNQDLTKPGPSCARAQPNHVPKLHPTAPR</sequence>
<dbReference type="InterPro" id="IPR036086">
    <property type="entry name" value="ParB/Sulfiredoxin_sf"/>
</dbReference>
<dbReference type="InterPro" id="IPR016692">
    <property type="entry name" value="Sulfiredoxin"/>
</dbReference>
<proteinExistence type="inferred from homology"/>
<evidence type="ECO:0000256" key="10">
    <source>
        <dbReference type="ARBA" id="ARBA00059800"/>
    </source>
</evidence>
<dbReference type="Proteomes" id="UP000694549">
    <property type="component" value="Unplaced"/>
</dbReference>
<feature type="region of interest" description="Disordered" evidence="12">
    <location>
        <begin position="115"/>
        <end position="250"/>
    </location>
</feature>
<dbReference type="GO" id="GO:0005737">
    <property type="term" value="C:cytoplasm"/>
    <property type="evidence" value="ECO:0007669"/>
    <property type="project" value="TreeGrafter"/>
</dbReference>
<feature type="compositionally biased region" description="Polar residues" evidence="12">
    <location>
        <begin position="206"/>
        <end position="226"/>
    </location>
</feature>
<feature type="compositionally biased region" description="Basic and acidic residues" evidence="12">
    <location>
        <begin position="141"/>
        <end position="152"/>
    </location>
</feature>
<comment type="function">
    <text evidence="10">Contributes to oxidative stress resistance by reducing cysteine-sulfinic acid formed under exposure to oxidants in the peroxiredoxins PRDX1, PRDX2, PRDX3 and PRDX4. Does not act on PRDX5 or PRDX6. May catalyze the reduction in a multi-step process by acting both as a specific phosphotransferase and a thioltransferase.</text>
</comment>
<evidence type="ECO:0000256" key="7">
    <source>
        <dbReference type="ARBA" id="ARBA00023002"/>
    </source>
</evidence>
<feature type="compositionally biased region" description="Gly residues" evidence="12">
    <location>
        <begin position="121"/>
        <end position="137"/>
    </location>
</feature>
<feature type="compositionally biased region" description="Polar residues" evidence="12">
    <location>
        <begin position="174"/>
        <end position="183"/>
    </location>
</feature>
<evidence type="ECO:0000256" key="6">
    <source>
        <dbReference type="ARBA" id="ARBA00022862"/>
    </source>
</evidence>
<name>A0A8B9USD1_9AVES</name>
<accession>A0A8B9USD1</accession>
<keyword evidence="7" id="KW-0560">Oxidoreductase</keyword>
<organism evidence="14 15">
    <name type="scientific">Anas zonorhyncha</name>
    <name type="common">Eastern spot-billed duck</name>
    <dbReference type="NCBI Taxonomy" id="75864"/>
    <lineage>
        <taxon>Eukaryota</taxon>
        <taxon>Metazoa</taxon>
        <taxon>Chordata</taxon>
        <taxon>Craniata</taxon>
        <taxon>Vertebrata</taxon>
        <taxon>Euteleostomi</taxon>
        <taxon>Archelosauria</taxon>
        <taxon>Archosauria</taxon>
        <taxon>Dinosauria</taxon>
        <taxon>Saurischia</taxon>
        <taxon>Theropoda</taxon>
        <taxon>Coelurosauria</taxon>
        <taxon>Aves</taxon>
        <taxon>Neognathae</taxon>
        <taxon>Galloanserae</taxon>
        <taxon>Anseriformes</taxon>
        <taxon>Anatidae</taxon>
        <taxon>Anatinae</taxon>
        <taxon>Anas</taxon>
    </lineage>
</organism>
<evidence type="ECO:0000256" key="4">
    <source>
        <dbReference type="ARBA" id="ARBA00022741"/>
    </source>
</evidence>
<keyword evidence="8" id="KW-1015">Disulfide bond</keyword>
<dbReference type="GO" id="GO:0032542">
    <property type="term" value="F:sulfiredoxin activity"/>
    <property type="evidence" value="ECO:0007669"/>
    <property type="project" value="UniProtKB-EC"/>
</dbReference>
<protein>
    <recommendedName>
        <fullName evidence="11">Sulfiredoxin-1</fullName>
        <ecNumber evidence="2">1.8.98.2</ecNumber>
    </recommendedName>
</protein>
<dbReference type="PANTHER" id="PTHR21348">
    <property type="match status" value="1"/>
</dbReference>
<keyword evidence="3" id="KW-0488">Methylation</keyword>
<dbReference type="GO" id="GO:0034599">
    <property type="term" value="P:cellular response to oxidative stress"/>
    <property type="evidence" value="ECO:0007669"/>
    <property type="project" value="TreeGrafter"/>
</dbReference>